<name>A0A917Y1K4_9BACI</name>
<dbReference type="PANTHER" id="PTHR30411:SF1">
    <property type="entry name" value="CYTOPLASMIC PROTEIN"/>
    <property type="match status" value="1"/>
</dbReference>
<keyword evidence="3" id="KW-1185">Reference proteome</keyword>
<accession>A0A917Y1K4</accession>
<dbReference type="AlphaFoldDB" id="A0A917Y1K4"/>
<dbReference type="InterPro" id="IPR036754">
    <property type="entry name" value="YbaK/aa-tRNA-synt-asso_dom_sf"/>
</dbReference>
<evidence type="ECO:0000313" key="2">
    <source>
        <dbReference type="EMBL" id="GGN62462.1"/>
    </source>
</evidence>
<evidence type="ECO:0000259" key="1">
    <source>
        <dbReference type="Pfam" id="PF04073"/>
    </source>
</evidence>
<dbReference type="PANTHER" id="PTHR30411">
    <property type="entry name" value="CYTOPLASMIC PROTEIN"/>
    <property type="match status" value="1"/>
</dbReference>
<gene>
    <name evidence="2" type="ORF">GCM10007971_28410</name>
</gene>
<comment type="caution">
    <text evidence="2">The sequence shown here is derived from an EMBL/GenBank/DDBJ whole genome shotgun (WGS) entry which is preliminary data.</text>
</comment>
<dbReference type="RefSeq" id="WP_188858404.1">
    <property type="nucleotide sequence ID" value="NZ_BMOS01000023.1"/>
</dbReference>
<dbReference type="Pfam" id="PF04073">
    <property type="entry name" value="tRNA_edit"/>
    <property type="match status" value="1"/>
</dbReference>
<reference evidence="2" key="2">
    <citation type="submission" date="2020-09" db="EMBL/GenBank/DDBJ databases">
        <authorList>
            <person name="Sun Q."/>
            <person name="Ohkuma M."/>
        </authorList>
    </citation>
    <scope>NUCLEOTIDE SEQUENCE</scope>
    <source>
        <strain evidence="2">JCM 17251</strain>
    </source>
</reference>
<evidence type="ECO:0000313" key="3">
    <source>
        <dbReference type="Proteomes" id="UP000624041"/>
    </source>
</evidence>
<reference evidence="2" key="1">
    <citation type="journal article" date="2014" name="Int. J. Syst. Evol. Microbiol.">
        <title>Complete genome sequence of Corynebacterium casei LMG S-19264T (=DSM 44701T), isolated from a smear-ripened cheese.</title>
        <authorList>
            <consortium name="US DOE Joint Genome Institute (JGI-PGF)"/>
            <person name="Walter F."/>
            <person name="Albersmeier A."/>
            <person name="Kalinowski J."/>
            <person name="Ruckert C."/>
        </authorList>
    </citation>
    <scope>NUCLEOTIDE SEQUENCE</scope>
    <source>
        <strain evidence="2">JCM 17251</strain>
    </source>
</reference>
<sequence length="159" mass="17019">MGKLKKSAQVIQDSLLAKGYDNEVIELADSTRTAKEAAEALGCKVAQIAKSIVFKLKESDNALLVIASGSNRINEKHLGQLIGETLGKADAEFVKEKTGFAIGGVSPVIQDATIKVIIDEDLLQYEDIWGAAGHPKAVFQMTPVQLIELTDGEVLNIKG</sequence>
<dbReference type="GO" id="GO:0002161">
    <property type="term" value="F:aminoacyl-tRNA deacylase activity"/>
    <property type="evidence" value="ECO:0007669"/>
    <property type="project" value="InterPro"/>
</dbReference>
<protein>
    <submittedName>
        <fullName evidence="2">Cys-tRNA(Pro)/cys-tRNA(Cys) deacylase</fullName>
    </submittedName>
</protein>
<dbReference type="SUPFAM" id="SSF55826">
    <property type="entry name" value="YbaK/ProRS associated domain"/>
    <property type="match status" value="1"/>
</dbReference>
<feature type="domain" description="YbaK/aminoacyl-tRNA synthetase-associated" evidence="1">
    <location>
        <begin position="30"/>
        <end position="148"/>
    </location>
</feature>
<dbReference type="InterPro" id="IPR007214">
    <property type="entry name" value="YbaK/aa-tRNA-synth-assoc-dom"/>
</dbReference>
<organism evidence="2 3">
    <name type="scientific">Oceanobacillus indicireducens</name>
    <dbReference type="NCBI Taxonomy" id="1004261"/>
    <lineage>
        <taxon>Bacteria</taxon>
        <taxon>Bacillati</taxon>
        <taxon>Bacillota</taxon>
        <taxon>Bacilli</taxon>
        <taxon>Bacillales</taxon>
        <taxon>Bacillaceae</taxon>
        <taxon>Oceanobacillus</taxon>
    </lineage>
</organism>
<proteinExistence type="predicted"/>
<dbReference type="CDD" id="cd04333">
    <property type="entry name" value="ProX_deacylase"/>
    <property type="match status" value="1"/>
</dbReference>
<dbReference type="EMBL" id="BMOS01000023">
    <property type="protein sequence ID" value="GGN62462.1"/>
    <property type="molecule type" value="Genomic_DNA"/>
</dbReference>
<dbReference type="Proteomes" id="UP000624041">
    <property type="component" value="Unassembled WGS sequence"/>
</dbReference>
<dbReference type="Gene3D" id="3.90.960.10">
    <property type="entry name" value="YbaK/aminoacyl-tRNA synthetase-associated domain"/>
    <property type="match status" value="1"/>
</dbReference>